<name>A0A7R9DF74_TIMCR</name>
<dbReference type="EMBL" id="OC323105">
    <property type="protein sequence ID" value="CAD7412707.1"/>
    <property type="molecule type" value="Genomic_DNA"/>
</dbReference>
<proteinExistence type="predicted"/>
<reference evidence="1" key="1">
    <citation type="submission" date="2020-11" db="EMBL/GenBank/DDBJ databases">
        <authorList>
            <person name="Tran Van P."/>
        </authorList>
    </citation>
    <scope>NUCLEOTIDE SEQUENCE</scope>
</reference>
<sequence length="118" mass="12815">MMGSLRFESWFGALRGCTPSIMTNVPSISLSSGTSHSGVYTLLNFSSSNMEITHGVGDNSDMKQVTQHEFKCTACQDVPEIWHDVSAATTITGPSGRADANYVSTCKFCRSKNSLCMY</sequence>
<evidence type="ECO:0000313" key="1">
    <source>
        <dbReference type="EMBL" id="CAD7412707.1"/>
    </source>
</evidence>
<dbReference type="AlphaFoldDB" id="A0A7R9DF74"/>
<dbReference type="Pfam" id="PF05907">
    <property type="entry name" value="CXXC_Zn-b_euk"/>
    <property type="match status" value="1"/>
</dbReference>
<dbReference type="SUPFAM" id="SSF141678">
    <property type="entry name" value="MAL13P1.257-like"/>
    <property type="match status" value="1"/>
</dbReference>
<accession>A0A7R9DF74</accession>
<protein>
    <submittedName>
        <fullName evidence="1">Uncharacterized protein</fullName>
    </submittedName>
</protein>
<dbReference type="InterPro" id="IPR008584">
    <property type="entry name" value="CXXC_Zn-binding_euk"/>
</dbReference>
<gene>
    <name evidence="1" type="ORF">TCEB3V08_LOCUS11484</name>
</gene>
<organism evidence="1">
    <name type="scientific">Timema cristinae</name>
    <name type="common">Walking stick</name>
    <dbReference type="NCBI Taxonomy" id="61476"/>
    <lineage>
        <taxon>Eukaryota</taxon>
        <taxon>Metazoa</taxon>
        <taxon>Ecdysozoa</taxon>
        <taxon>Arthropoda</taxon>
        <taxon>Hexapoda</taxon>
        <taxon>Insecta</taxon>
        <taxon>Pterygota</taxon>
        <taxon>Neoptera</taxon>
        <taxon>Polyneoptera</taxon>
        <taxon>Phasmatodea</taxon>
        <taxon>Timematodea</taxon>
        <taxon>Timematoidea</taxon>
        <taxon>Timematidae</taxon>
        <taxon>Timema</taxon>
    </lineage>
</organism>